<evidence type="ECO:0000313" key="1">
    <source>
        <dbReference type="EMBL" id="RFT15187.1"/>
    </source>
</evidence>
<dbReference type="Gene3D" id="2.30.42.10">
    <property type="match status" value="1"/>
</dbReference>
<evidence type="ECO:0008006" key="3">
    <source>
        <dbReference type="Google" id="ProtNLM"/>
    </source>
</evidence>
<dbReference type="AlphaFoldDB" id="A0A3E2BKM4"/>
<dbReference type="Gene3D" id="2.40.10.120">
    <property type="match status" value="1"/>
</dbReference>
<dbReference type="InterPro" id="IPR009003">
    <property type="entry name" value="Peptidase_S1_PA"/>
</dbReference>
<dbReference type="SUPFAM" id="SSF50156">
    <property type="entry name" value="PDZ domain-like"/>
    <property type="match status" value="1"/>
</dbReference>
<proteinExistence type="predicted"/>
<protein>
    <recommendedName>
        <fullName evidence="3">Serine protease</fullName>
    </recommendedName>
</protein>
<dbReference type="Proteomes" id="UP000257323">
    <property type="component" value="Unassembled WGS sequence"/>
</dbReference>
<gene>
    <name evidence="1" type="ORF">OP8BY_0651</name>
</gene>
<organism evidence="1 2">
    <name type="scientific">Candidatus Saccharicenans subterraneus</name>
    <dbReference type="NCBI Taxonomy" id="2508984"/>
    <lineage>
        <taxon>Bacteria</taxon>
        <taxon>Candidatus Aminicenantota</taxon>
        <taxon>Candidatus Aminicenantia</taxon>
        <taxon>Candidatus Aminicenantales</taxon>
        <taxon>Candidatus Saccharicenantaceae</taxon>
        <taxon>Candidatus Saccharicenans</taxon>
    </lineage>
</organism>
<dbReference type="SUPFAM" id="SSF50494">
    <property type="entry name" value="Trypsin-like serine proteases"/>
    <property type="match status" value="1"/>
</dbReference>
<comment type="caution">
    <text evidence="1">The sequence shown here is derived from an EMBL/GenBank/DDBJ whole genome shotgun (WGS) entry which is preliminary data.</text>
</comment>
<reference evidence="1 2" key="1">
    <citation type="submission" date="2018-08" db="EMBL/GenBank/DDBJ databases">
        <title>Genome analysis of the thermophilic bacterium of the candidate phylum Aminicenantes from deep subsurface aquifer revealed its physiology and ecological role.</title>
        <authorList>
            <person name="Kadnikov V.V."/>
            <person name="Mardanov A.V."/>
            <person name="Beletsky A.V."/>
            <person name="Karnachuk O.V."/>
            <person name="Ravin N.V."/>
        </authorList>
    </citation>
    <scope>NUCLEOTIDE SEQUENCE [LARGE SCALE GENOMIC DNA]</scope>
    <source>
        <strain evidence="1">BY38</strain>
    </source>
</reference>
<dbReference type="Pfam" id="PF13365">
    <property type="entry name" value="Trypsin_2"/>
    <property type="match status" value="1"/>
</dbReference>
<name>A0A3E2BKM4_9BACT</name>
<dbReference type="InterPro" id="IPR036034">
    <property type="entry name" value="PDZ_sf"/>
</dbReference>
<dbReference type="EMBL" id="QUAH01000012">
    <property type="protein sequence ID" value="RFT15187.1"/>
    <property type="molecule type" value="Genomic_DNA"/>
</dbReference>
<accession>A0A3E2BKM4</accession>
<sequence>MKLKKKAGKPYFLLALVAIILLALSSPQLLKAQASQNWRAGALASLASLQVDNKDGSKQVGMVFLAVKDGLGVTSLDVVKNASKVLAVFPNGEEYAATGVVDQDDKTGVAIIKLRLFGKPLLSLRSTAPAPGEPVFCGVSREGDFGFVEGKIGTKEAAAGPSLYSIIADLPPGNSGAPVFDNKGSVIGLLSWQVNDGQGRYVLVPAGHILALDSSLPTQPWATGAAREGTEAAATETASLETVDALLAEACLVLDNLRVFYDWEDVRTGGQGFLSGVDKELYSAQQQTEQILKKVAGQKVTDQLRKDAILAVLEIGSKQYNAVEEFIKSVVIGQQYKDWNAQAQDMYRRSQASMETVESLKAARKSVLRELYEKSPVFKEKLPKAVAYNFMILDRPSSFRLGVVSFARNQFYIMATRKDSLARQLDLWGGDKIISAAGRTFGPEDTLEDFKLIIMNNLGKQIEVVVERNNKPKVLKIKIPAEIPAEHLYR</sequence>
<evidence type="ECO:0000313" key="2">
    <source>
        <dbReference type="Proteomes" id="UP000257323"/>
    </source>
</evidence>